<reference evidence="2" key="2">
    <citation type="submission" date="2025-08" db="UniProtKB">
        <authorList>
            <consortium name="RefSeq"/>
        </authorList>
    </citation>
    <scope>IDENTIFICATION</scope>
    <source>
        <tissue evidence="2">Leaf</tissue>
    </source>
</reference>
<gene>
    <name evidence="2" type="primary">LOC142174532</name>
</gene>
<proteinExistence type="predicted"/>
<keyword evidence="1" id="KW-1185">Reference proteome</keyword>
<evidence type="ECO:0000313" key="2">
    <source>
        <dbReference type="RefSeq" id="XP_075096444.1"/>
    </source>
</evidence>
<name>A0AC58TGV0_TOBAC</name>
<organism evidence="1 2">
    <name type="scientific">Nicotiana tabacum</name>
    <name type="common">Common tobacco</name>
    <dbReference type="NCBI Taxonomy" id="4097"/>
    <lineage>
        <taxon>Eukaryota</taxon>
        <taxon>Viridiplantae</taxon>
        <taxon>Streptophyta</taxon>
        <taxon>Embryophyta</taxon>
        <taxon>Tracheophyta</taxon>
        <taxon>Spermatophyta</taxon>
        <taxon>Magnoliopsida</taxon>
        <taxon>eudicotyledons</taxon>
        <taxon>Gunneridae</taxon>
        <taxon>Pentapetalae</taxon>
        <taxon>asterids</taxon>
        <taxon>lamiids</taxon>
        <taxon>Solanales</taxon>
        <taxon>Solanaceae</taxon>
        <taxon>Nicotianoideae</taxon>
        <taxon>Nicotianeae</taxon>
        <taxon>Nicotiana</taxon>
    </lineage>
</organism>
<reference evidence="1" key="1">
    <citation type="journal article" date="2014" name="Nat. Commun.">
        <title>The tobacco genome sequence and its comparison with those of tomato and potato.</title>
        <authorList>
            <person name="Sierro N."/>
            <person name="Battey J.N."/>
            <person name="Ouadi S."/>
            <person name="Bakaher N."/>
            <person name="Bovet L."/>
            <person name="Willig A."/>
            <person name="Goepfert S."/>
            <person name="Peitsch M.C."/>
            <person name="Ivanov N.V."/>
        </authorList>
    </citation>
    <scope>NUCLEOTIDE SEQUENCE [LARGE SCALE GENOMIC DNA]</scope>
</reference>
<dbReference type="Proteomes" id="UP000790787">
    <property type="component" value="Chromosome 20"/>
</dbReference>
<evidence type="ECO:0000313" key="1">
    <source>
        <dbReference type="Proteomes" id="UP000790787"/>
    </source>
</evidence>
<dbReference type="RefSeq" id="XP_075096444.1">
    <property type="nucleotide sequence ID" value="XM_075240343.1"/>
</dbReference>
<accession>A0AC58TGV0</accession>
<protein>
    <submittedName>
        <fullName evidence="2">Uncharacterized protein LOC142174532</fullName>
    </submittedName>
</protein>
<sequence length="130" mass="15090">MRDHIIGEDYELWDIVIDGSLATLKKNTEGVDVPKTRVDYTAKDLRKWEKNVKAKKWLICGLDPNEYSRIQGCTIVKQIWDTMQVAHKGTPQVKRSRGTLPIIPEEERFENILTRVLPITWESKITAIQE</sequence>